<organism evidence="1 2">
    <name type="scientific">Arctia plantaginis</name>
    <name type="common">Wood tiger moth</name>
    <name type="synonym">Phalaena plantaginis</name>
    <dbReference type="NCBI Taxonomy" id="874455"/>
    <lineage>
        <taxon>Eukaryota</taxon>
        <taxon>Metazoa</taxon>
        <taxon>Ecdysozoa</taxon>
        <taxon>Arthropoda</taxon>
        <taxon>Hexapoda</taxon>
        <taxon>Insecta</taxon>
        <taxon>Pterygota</taxon>
        <taxon>Neoptera</taxon>
        <taxon>Endopterygota</taxon>
        <taxon>Lepidoptera</taxon>
        <taxon>Glossata</taxon>
        <taxon>Ditrysia</taxon>
        <taxon>Noctuoidea</taxon>
        <taxon>Erebidae</taxon>
        <taxon>Arctiinae</taxon>
        <taxon>Arctia</taxon>
    </lineage>
</organism>
<evidence type="ECO:0000313" key="2">
    <source>
        <dbReference type="Proteomes" id="UP000494106"/>
    </source>
</evidence>
<comment type="caution">
    <text evidence="1">The sequence shown here is derived from an EMBL/GenBank/DDBJ whole genome shotgun (WGS) entry which is preliminary data.</text>
</comment>
<dbReference type="OrthoDB" id="5969272at2759"/>
<gene>
    <name evidence="1" type="ORF">APLA_LOCUS10623</name>
</gene>
<accession>A0A8S1AHT1</accession>
<keyword evidence="2" id="KW-1185">Reference proteome</keyword>
<dbReference type="Proteomes" id="UP000494106">
    <property type="component" value="Unassembled WGS sequence"/>
</dbReference>
<reference evidence="1 2" key="1">
    <citation type="submission" date="2020-04" db="EMBL/GenBank/DDBJ databases">
        <authorList>
            <person name="Wallbank WR R."/>
            <person name="Pardo Diaz C."/>
            <person name="Kozak K."/>
            <person name="Martin S."/>
            <person name="Jiggins C."/>
            <person name="Moest M."/>
            <person name="Warren A I."/>
            <person name="Byers J.R.P. K."/>
            <person name="Montejo-Kovacevich G."/>
            <person name="Yen C E."/>
        </authorList>
    </citation>
    <scope>NUCLEOTIDE SEQUENCE [LARGE SCALE GENOMIC DNA]</scope>
</reference>
<dbReference type="EMBL" id="CADEBC010000525">
    <property type="protein sequence ID" value="CAB3245853.1"/>
    <property type="molecule type" value="Genomic_DNA"/>
</dbReference>
<dbReference type="AlphaFoldDB" id="A0A8S1AHT1"/>
<evidence type="ECO:0000313" key="1">
    <source>
        <dbReference type="EMBL" id="CAB3245853.1"/>
    </source>
</evidence>
<name>A0A8S1AHT1_ARCPL</name>
<sequence length="159" mass="18037">MGEMVLLIHYKAVRMLVCWRVSSNESRLDFNENAVGDLRSANKGSFIMWAYRGDEELHSECSYRDSTRVTAERGEYYSSTLTINVTEILSRVIQNTGFIELLEVENGYECETLLKCNLIQSTSSHKHSIEFHSTKFGSAKLACDVVNFARSGVRQHNGT</sequence>
<protein>
    <submittedName>
        <fullName evidence="1">Uncharacterized protein</fullName>
    </submittedName>
</protein>
<proteinExistence type="predicted"/>